<accession>C7NN54</accession>
<protein>
    <recommendedName>
        <fullName evidence="3">YbjN domain-containing protein</fullName>
    </recommendedName>
</protein>
<dbReference type="KEGG" id="hut:Huta_1278"/>
<gene>
    <name evidence="1" type="ordered locus">Huta_1278</name>
</gene>
<dbReference type="Proteomes" id="UP000002071">
    <property type="component" value="Chromosome"/>
</dbReference>
<reference evidence="1 2" key="1">
    <citation type="journal article" date="2009" name="Stand. Genomic Sci.">
        <title>Complete genome sequence of Halorhabdus utahensis type strain (AX-2).</title>
        <authorList>
            <person name="Anderson I."/>
            <person name="Tindall B.J."/>
            <person name="Pomrenke H."/>
            <person name="Goker M."/>
            <person name="Lapidus A."/>
            <person name="Nolan M."/>
            <person name="Copeland A."/>
            <person name="Glavina Del Rio T."/>
            <person name="Chen F."/>
            <person name="Tice H."/>
            <person name="Cheng J.F."/>
            <person name="Lucas S."/>
            <person name="Chertkov O."/>
            <person name="Bruce D."/>
            <person name="Brettin T."/>
            <person name="Detter J.C."/>
            <person name="Han C."/>
            <person name="Goodwin L."/>
            <person name="Land M."/>
            <person name="Hauser L."/>
            <person name="Chang Y.J."/>
            <person name="Jeffries C.D."/>
            <person name="Pitluck S."/>
            <person name="Pati A."/>
            <person name="Mavromatis K."/>
            <person name="Ivanova N."/>
            <person name="Ovchinnikova G."/>
            <person name="Chen A."/>
            <person name="Palaniappan K."/>
            <person name="Chain P."/>
            <person name="Rohde M."/>
            <person name="Bristow J."/>
            <person name="Eisen J.A."/>
            <person name="Markowitz V."/>
            <person name="Hugenholtz P."/>
            <person name="Kyrpides N.C."/>
            <person name="Klenk H.P."/>
        </authorList>
    </citation>
    <scope>NUCLEOTIDE SEQUENCE [LARGE SCALE GENOMIC DNA]</scope>
    <source>
        <strain evidence="2">DSM 12940 / JCM 11049 / AX-2</strain>
    </source>
</reference>
<dbReference type="HOGENOM" id="CLU_128026_0_0_2"/>
<dbReference type="InterPro" id="IPR043851">
    <property type="entry name" value="DUF5813"/>
</dbReference>
<evidence type="ECO:0008006" key="3">
    <source>
        <dbReference type="Google" id="ProtNLM"/>
    </source>
</evidence>
<dbReference type="AlphaFoldDB" id="C7NN54"/>
<organism evidence="1 2">
    <name type="scientific">Halorhabdus utahensis (strain DSM 12940 / JCM 11049 / AX-2)</name>
    <dbReference type="NCBI Taxonomy" id="519442"/>
    <lineage>
        <taxon>Archaea</taxon>
        <taxon>Methanobacteriati</taxon>
        <taxon>Methanobacteriota</taxon>
        <taxon>Stenosarchaea group</taxon>
        <taxon>Halobacteria</taxon>
        <taxon>Halobacteriales</taxon>
        <taxon>Haloarculaceae</taxon>
        <taxon>Halorhabdus</taxon>
    </lineage>
</organism>
<dbReference type="Pfam" id="PF19130">
    <property type="entry name" value="DUF5813"/>
    <property type="match status" value="1"/>
</dbReference>
<dbReference type="GeneID" id="8383553"/>
<name>C7NN54_HALUD</name>
<dbReference type="RefSeq" id="WP_015789028.1">
    <property type="nucleotide sequence ID" value="NC_013158.1"/>
</dbReference>
<dbReference type="eggNOG" id="arCOG04764">
    <property type="taxonomic scope" value="Archaea"/>
</dbReference>
<keyword evidence="2" id="KW-1185">Reference proteome</keyword>
<dbReference type="EMBL" id="CP001687">
    <property type="protein sequence ID" value="ACV11454.1"/>
    <property type="molecule type" value="Genomic_DNA"/>
</dbReference>
<dbReference type="OrthoDB" id="213744at2157"/>
<evidence type="ECO:0000313" key="2">
    <source>
        <dbReference type="Proteomes" id="UP000002071"/>
    </source>
</evidence>
<evidence type="ECO:0000313" key="1">
    <source>
        <dbReference type="EMBL" id="ACV11454.1"/>
    </source>
</evidence>
<sequence length="171" mass="18286">MTDTLPPAVADAFDDHDSFEPAAEGYRVTTTVFDPTVTATDIEGVGHEYTVTVRTPMLGAAVEGEVVGPAVADGWFDTFARRLEDATQATRAQIELDQHRLVADDGQAVATFVFSYGDPDQAAAIAKTLVEYVEGTYVEGIVPGYDYREPVADLIQNAKTAGDNERGGTPL</sequence>
<proteinExistence type="predicted"/>